<keyword evidence="4 9" id="KW-1133">Transmembrane helix</keyword>
<feature type="domain" description="G-protein coupled receptors family 1 profile" evidence="10">
    <location>
        <begin position="35"/>
        <end position="361"/>
    </location>
</feature>
<dbReference type="PANTHER" id="PTHR45695">
    <property type="entry name" value="LEUCOKININ RECEPTOR-RELATED"/>
    <property type="match status" value="1"/>
</dbReference>
<feature type="transmembrane region" description="Helical" evidence="9">
    <location>
        <begin position="137"/>
        <end position="162"/>
    </location>
</feature>
<dbReference type="PANTHER" id="PTHR45695:SF9">
    <property type="entry name" value="LEUCOKININ RECEPTOR"/>
    <property type="match status" value="1"/>
</dbReference>
<dbReference type="SUPFAM" id="SSF81321">
    <property type="entry name" value="Family A G protein-coupled receptor-like"/>
    <property type="match status" value="1"/>
</dbReference>
<evidence type="ECO:0000313" key="12">
    <source>
        <dbReference type="Proteomes" id="UP000708208"/>
    </source>
</evidence>
<keyword evidence="12" id="KW-1185">Reference proteome</keyword>
<feature type="transmembrane region" description="Helical" evidence="9">
    <location>
        <begin position="19"/>
        <end position="44"/>
    </location>
</feature>
<keyword evidence="6 9" id="KW-0472">Membrane</keyword>
<proteinExistence type="inferred from homology"/>
<keyword evidence="7" id="KW-0675">Receptor</keyword>
<dbReference type="Proteomes" id="UP000708208">
    <property type="component" value="Unassembled WGS sequence"/>
</dbReference>
<evidence type="ECO:0000256" key="2">
    <source>
        <dbReference type="ARBA" id="ARBA00010663"/>
    </source>
</evidence>
<dbReference type="InterPro" id="IPR000276">
    <property type="entry name" value="GPCR_Rhodpsn"/>
</dbReference>
<evidence type="ECO:0000256" key="6">
    <source>
        <dbReference type="ARBA" id="ARBA00023136"/>
    </source>
</evidence>
<dbReference type="GO" id="GO:0004930">
    <property type="term" value="F:G protein-coupled receptor activity"/>
    <property type="evidence" value="ECO:0007669"/>
    <property type="project" value="UniProtKB-KW"/>
</dbReference>
<dbReference type="PROSITE" id="PS50262">
    <property type="entry name" value="G_PROTEIN_RECEP_F1_2"/>
    <property type="match status" value="1"/>
</dbReference>
<evidence type="ECO:0000256" key="9">
    <source>
        <dbReference type="SAM" id="Phobius"/>
    </source>
</evidence>
<evidence type="ECO:0000256" key="7">
    <source>
        <dbReference type="ARBA" id="ARBA00023170"/>
    </source>
</evidence>
<feature type="transmembrane region" description="Helical" evidence="9">
    <location>
        <begin position="305"/>
        <end position="326"/>
    </location>
</feature>
<evidence type="ECO:0000259" key="10">
    <source>
        <dbReference type="PROSITE" id="PS50262"/>
    </source>
</evidence>
<comment type="caution">
    <text evidence="11">The sequence shown here is derived from an EMBL/GenBank/DDBJ whole genome shotgun (WGS) entry which is preliminary data.</text>
</comment>
<accession>A0A8J2KI23</accession>
<feature type="transmembrane region" description="Helical" evidence="9">
    <location>
        <begin position="240"/>
        <end position="261"/>
    </location>
</feature>
<keyword evidence="3 9" id="KW-0812">Transmembrane</keyword>
<dbReference type="InterPro" id="IPR017452">
    <property type="entry name" value="GPCR_Rhodpsn_7TM"/>
</dbReference>
<feature type="transmembrane region" description="Helical" evidence="9">
    <location>
        <begin position="338"/>
        <end position="361"/>
    </location>
</feature>
<dbReference type="Pfam" id="PF00001">
    <property type="entry name" value="7tm_1"/>
    <property type="match status" value="1"/>
</dbReference>
<keyword evidence="8" id="KW-0807">Transducer</keyword>
<evidence type="ECO:0000256" key="3">
    <source>
        <dbReference type="ARBA" id="ARBA00022692"/>
    </source>
</evidence>
<organism evidence="11 12">
    <name type="scientific">Allacma fusca</name>
    <dbReference type="NCBI Taxonomy" id="39272"/>
    <lineage>
        <taxon>Eukaryota</taxon>
        <taxon>Metazoa</taxon>
        <taxon>Ecdysozoa</taxon>
        <taxon>Arthropoda</taxon>
        <taxon>Hexapoda</taxon>
        <taxon>Collembola</taxon>
        <taxon>Symphypleona</taxon>
        <taxon>Sminthuridae</taxon>
        <taxon>Allacma</taxon>
    </lineage>
</organism>
<evidence type="ECO:0000256" key="4">
    <source>
        <dbReference type="ARBA" id="ARBA00022989"/>
    </source>
</evidence>
<dbReference type="AlphaFoldDB" id="A0A8J2KI23"/>
<comment type="similarity">
    <text evidence="2">Belongs to the G-protein coupled receptor 1 family.</text>
</comment>
<feature type="transmembrane region" description="Helical" evidence="9">
    <location>
        <begin position="95"/>
        <end position="116"/>
    </location>
</feature>
<keyword evidence="5" id="KW-0297">G-protein coupled receptor</keyword>
<gene>
    <name evidence="11" type="ORF">AFUS01_LOCUS23906</name>
</gene>
<reference evidence="11" key="1">
    <citation type="submission" date="2021-06" db="EMBL/GenBank/DDBJ databases">
        <authorList>
            <person name="Hodson N. C."/>
            <person name="Mongue J. A."/>
            <person name="Jaron S. K."/>
        </authorList>
    </citation>
    <scope>NUCLEOTIDE SEQUENCE</scope>
</reference>
<dbReference type="EMBL" id="CAJVCH010292672">
    <property type="protein sequence ID" value="CAG7785274.1"/>
    <property type="molecule type" value="Genomic_DNA"/>
</dbReference>
<protein>
    <recommendedName>
        <fullName evidence="10">G-protein coupled receptors family 1 profile domain-containing protein</fullName>
    </recommendedName>
</protein>
<dbReference type="CDD" id="cd00637">
    <property type="entry name" value="7tm_classA_rhodopsin-like"/>
    <property type="match status" value="1"/>
</dbReference>
<comment type="subcellular location">
    <subcellularLocation>
        <location evidence="1">Membrane</location>
        <topology evidence="1">Multi-pass membrane protein</topology>
    </subcellularLocation>
</comment>
<evidence type="ECO:0000256" key="5">
    <source>
        <dbReference type="ARBA" id="ARBA00023040"/>
    </source>
</evidence>
<evidence type="ECO:0000256" key="1">
    <source>
        <dbReference type="ARBA" id="ARBA00004141"/>
    </source>
</evidence>
<name>A0A8J2KI23_9HEXA</name>
<dbReference type="OrthoDB" id="5957382at2759"/>
<evidence type="ECO:0000256" key="8">
    <source>
        <dbReference type="ARBA" id="ARBA00023224"/>
    </source>
</evidence>
<dbReference type="GO" id="GO:0005886">
    <property type="term" value="C:plasma membrane"/>
    <property type="evidence" value="ECO:0007669"/>
    <property type="project" value="TreeGrafter"/>
</dbReference>
<evidence type="ECO:0000313" key="11">
    <source>
        <dbReference type="EMBL" id="CAG7785274.1"/>
    </source>
</evidence>
<sequence>MDETSTTVTIEILPDTLRMLLICGNVLVTVFATCGNTVAIVVAAKSKFTSAFMKICLLSLSLTDILLALSSTPVDLNQFMNCLHSWNFGKSVCKIFPFVQFLCLLVNSFSLLALAVQRCWSTSIMLTARPYNRAENPSLLFAGIIFGFIWLIPSGFAVPFMWGYGLKTYTCYYYYQSEDFEILSDDFHPLENVHDAPSSVISCNEIYGNATNVPLGKCLDNQNSTSVVAICQQTRTARTLLYHVASGIIMVALIATGIKIYSLIKKMQRLQIFYEKALPPRSLQNIEMVQSIRRLLSCQRRGLRLILYMISLFIVCRLPFWVVILLMELRAGDDRSQVMLSVYFTFHMIASVGGAITPFLYSRSSKVLRSNNHGLSIKPLSSCFAIPCRKFSFNVGEDDD</sequence>